<dbReference type="GO" id="GO:0016747">
    <property type="term" value="F:acyltransferase activity, transferring groups other than amino-acyl groups"/>
    <property type="evidence" value="ECO:0007669"/>
    <property type="project" value="InterPro"/>
</dbReference>
<evidence type="ECO:0000259" key="3">
    <source>
        <dbReference type="PROSITE" id="PS51186"/>
    </source>
</evidence>
<evidence type="ECO:0000313" key="4">
    <source>
        <dbReference type="EMBL" id="NJC24431.1"/>
    </source>
</evidence>
<accession>A0A846S1X1</accession>
<dbReference type="PANTHER" id="PTHR43877">
    <property type="entry name" value="AMINOALKYLPHOSPHONATE N-ACETYLTRANSFERASE-RELATED-RELATED"/>
    <property type="match status" value="1"/>
</dbReference>
<evidence type="ECO:0000256" key="1">
    <source>
        <dbReference type="ARBA" id="ARBA00022679"/>
    </source>
</evidence>
<evidence type="ECO:0000256" key="2">
    <source>
        <dbReference type="ARBA" id="ARBA00023315"/>
    </source>
</evidence>
<proteinExistence type="predicted"/>
<keyword evidence="2" id="KW-0012">Acyltransferase</keyword>
<dbReference type="InterPro" id="IPR016181">
    <property type="entry name" value="Acyl_CoA_acyltransferase"/>
</dbReference>
<dbReference type="Pfam" id="PF13508">
    <property type="entry name" value="Acetyltransf_7"/>
    <property type="match status" value="1"/>
</dbReference>
<protein>
    <submittedName>
        <fullName evidence="4">GNAT superfamily N-acetyltransferase</fullName>
    </submittedName>
</protein>
<dbReference type="AlphaFoldDB" id="A0A846S1X1"/>
<gene>
    <name evidence="4" type="ORF">BJ994_003507</name>
</gene>
<dbReference type="RefSeq" id="WP_167995686.1">
    <property type="nucleotide sequence ID" value="NZ_JAATJL010000001.1"/>
</dbReference>
<dbReference type="PROSITE" id="PS51186">
    <property type="entry name" value="GNAT"/>
    <property type="match status" value="1"/>
</dbReference>
<dbReference type="InterPro" id="IPR050832">
    <property type="entry name" value="Bact_Acetyltransf"/>
</dbReference>
<dbReference type="Proteomes" id="UP000547458">
    <property type="component" value="Unassembled WGS sequence"/>
</dbReference>
<keyword evidence="1 4" id="KW-0808">Transferase</keyword>
<comment type="caution">
    <text evidence="4">The sequence shown here is derived from an EMBL/GenBank/DDBJ whole genome shotgun (WGS) entry which is preliminary data.</text>
</comment>
<dbReference type="Gene3D" id="3.40.630.30">
    <property type="match status" value="1"/>
</dbReference>
<evidence type="ECO:0000313" key="5">
    <source>
        <dbReference type="Proteomes" id="UP000547458"/>
    </source>
</evidence>
<organism evidence="4 5">
    <name type="scientific">Arthrobacter pigmenti</name>
    <dbReference type="NCBI Taxonomy" id="271432"/>
    <lineage>
        <taxon>Bacteria</taxon>
        <taxon>Bacillati</taxon>
        <taxon>Actinomycetota</taxon>
        <taxon>Actinomycetes</taxon>
        <taxon>Micrococcales</taxon>
        <taxon>Micrococcaceae</taxon>
        <taxon>Arthrobacter</taxon>
    </lineage>
</organism>
<name>A0A846S1X1_9MICC</name>
<feature type="domain" description="N-acetyltransferase" evidence="3">
    <location>
        <begin position="13"/>
        <end position="175"/>
    </location>
</feature>
<dbReference type="InterPro" id="IPR000182">
    <property type="entry name" value="GNAT_dom"/>
</dbReference>
<sequence>MGLQSPSSTRTQFVIREATVDDAEAYARTHVAALHETYAHIMPQQFHEHYDAELPVMIRNRRASLADDDGVTSWVAFDASGAPAGIAKSGPGRDDDRPDFELHHIYTLASTHGSGLGQRLLDIAIGSSPAYLWILNDNPRAERFYRRNGFEPDGITALCGPVWHSKPMFRMHRLQ</sequence>
<reference evidence="4 5" key="1">
    <citation type="submission" date="2020-03" db="EMBL/GenBank/DDBJ databases">
        <title>Sequencing the genomes of 1000 actinobacteria strains.</title>
        <authorList>
            <person name="Klenk H.-P."/>
        </authorList>
    </citation>
    <scope>NUCLEOTIDE SEQUENCE [LARGE SCALE GENOMIC DNA]</scope>
    <source>
        <strain evidence="4 5">DSM 16403</strain>
    </source>
</reference>
<dbReference type="SUPFAM" id="SSF55729">
    <property type="entry name" value="Acyl-CoA N-acyltransferases (Nat)"/>
    <property type="match status" value="1"/>
</dbReference>
<dbReference type="EMBL" id="JAATJL010000001">
    <property type="protein sequence ID" value="NJC24431.1"/>
    <property type="molecule type" value="Genomic_DNA"/>
</dbReference>
<keyword evidence="5" id="KW-1185">Reference proteome</keyword>